<dbReference type="Proteomes" id="UP000007842">
    <property type="component" value="Plasmid pSCATT"/>
</dbReference>
<name>G8XEA8_STREN</name>
<feature type="region of interest" description="Disordered" evidence="1">
    <location>
        <begin position="1"/>
        <end position="71"/>
    </location>
</feature>
<evidence type="ECO:0000313" key="3">
    <source>
        <dbReference type="Proteomes" id="UP000007842"/>
    </source>
</evidence>
<accession>G8XEA8</accession>
<dbReference type="AlphaFoldDB" id="G8XEA8"/>
<dbReference type="KEGG" id="scy:SCATT_p10680"/>
<protein>
    <submittedName>
        <fullName evidence="2">Uncharacterized protein</fullName>
    </submittedName>
</protein>
<dbReference type="EMBL" id="CP003229">
    <property type="protein sequence ID" value="AEW99261.1"/>
    <property type="molecule type" value="Genomic_DNA"/>
</dbReference>
<evidence type="ECO:0000256" key="1">
    <source>
        <dbReference type="SAM" id="MobiDB-lite"/>
    </source>
</evidence>
<evidence type="ECO:0000313" key="2">
    <source>
        <dbReference type="EMBL" id="AEW99261.1"/>
    </source>
</evidence>
<keyword evidence="2" id="KW-0614">Plasmid</keyword>
<dbReference type="PATRIC" id="fig|1003195.29.peg.6866"/>
<gene>
    <name evidence="2" type="ordered locus">SCATT_p10680</name>
</gene>
<keyword evidence="3" id="KW-1185">Reference proteome</keyword>
<feature type="compositionally biased region" description="Basic and acidic residues" evidence="1">
    <location>
        <begin position="11"/>
        <end position="23"/>
    </location>
</feature>
<organism evidence="2 3">
    <name type="scientific">Streptantibioticus cattleyicolor (strain ATCC 35852 / DSM 46488 / JCM 4925 / NBRC 14057 / NRRL 8057)</name>
    <name type="common">Streptomyces cattleya</name>
    <dbReference type="NCBI Taxonomy" id="1003195"/>
    <lineage>
        <taxon>Bacteria</taxon>
        <taxon>Bacillati</taxon>
        <taxon>Actinomycetota</taxon>
        <taxon>Actinomycetes</taxon>
        <taxon>Kitasatosporales</taxon>
        <taxon>Streptomycetaceae</taxon>
        <taxon>Streptantibioticus</taxon>
    </lineage>
</organism>
<reference evidence="3" key="1">
    <citation type="submission" date="2011-12" db="EMBL/GenBank/DDBJ databases">
        <title>Complete genome sequence of Streptomyces cattleya strain DSM 46488.</title>
        <authorList>
            <person name="Ou H.-Y."/>
            <person name="Li P."/>
            <person name="Zhao C."/>
            <person name="O'Hagan D."/>
            <person name="Deng Z."/>
        </authorList>
    </citation>
    <scope>NUCLEOTIDE SEQUENCE [LARGE SCALE GENOMIC DNA]</scope>
    <source>
        <strain evidence="3">ATCC 35852 / DSM 46488 / JCM 4925 / NBRC 14057 / NRRL 8057</strain>
        <plasmid evidence="3">Plasmid pSCATT</plasmid>
    </source>
</reference>
<proteinExistence type="predicted"/>
<geneLocation type="plasmid" evidence="2 3">
    <name>pSCATT</name>
</geneLocation>
<dbReference type="HOGENOM" id="CLU_2738194_0_0_11"/>
<feature type="compositionally biased region" description="Basic and acidic residues" evidence="1">
    <location>
        <begin position="33"/>
        <end position="43"/>
    </location>
</feature>
<sequence>MAPSSDVDNTALRHQDPARAAQRDRRRIAYLPERARPGRRRDQAPTPRAVPIPAKVPAPAGTTHPVRGVLA</sequence>